<reference evidence="1 2" key="1">
    <citation type="submission" date="2010-12" db="EMBL/GenBank/DDBJ databases">
        <authorList>
            <person name="Muzny D."/>
            <person name="Qin X."/>
            <person name="Deng J."/>
            <person name="Jiang H."/>
            <person name="Liu Y."/>
            <person name="Qu J."/>
            <person name="Song X.-Z."/>
            <person name="Zhang L."/>
            <person name="Thornton R."/>
            <person name="Coyle M."/>
            <person name="Francisco L."/>
            <person name="Jackson L."/>
            <person name="Javaid M."/>
            <person name="Korchina V."/>
            <person name="Kovar C."/>
            <person name="Mata R."/>
            <person name="Mathew T."/>
            <person name="Ngo R."/>
            <person name="Nguyen L."/>
            <person name="Nguyen N."/>
            <person name="Okwuonu G."/>
            <person name="Ongeri F."/>
            <person name="Pham C."/>
            <person name="Simmons D."/>
            <person name="Wilczek-Boney K."/>
            <person name="Hale W."/>
            <person name="Jakkamsetti A."/>
            <person name="Pham P."/>
            <person name="Ruth R."/>
            <person name="San Lucas F."/>
            <person name="Warren J."/>
            <person name="Zhang J."/>
            <person name="Zhao Z."/>
            <person name="Zhou C."/>
            <person name="Zhu D."/>
            <person name="Lee S."/>
            <person name="Bess C."/>
            <person name="Blankenburg K."/>
            <person name="Forbes L."/>
            <person name="Fu Q."/>
            <person name="Gubbala S."/>
            <person name="Hirani K."/>
            <person name="Jayaseelan J.C."/>
            <person name="Lara F."/>
            <person name="Munidasa M."/>
            <person name="Palculict T."/>
            <person name="Patil S."/>
            <person name="Pu L.-L."/>
            <person name="Saada N."/>
            <person name="Tang L."/>
            <person name="Weissenberger G."/>
            <person name="Zhu Y."/>
            <person name="Hemphill L."/>
            <person name="Shang Y."/>
            <person name="Youmans B."/>
            <person name="Ayvaz T."/>
            <person name="Ross M."/>
            <person name="Santibanez J."/>
            <person name="Aqrawi P."/>
            <person name="Gross S."/>
            <person name="Joshi V."/>
            <person name="Fowler G."/>
            <person name="Nazareth L."/>
            <person name="Reid J."/>
            <person name="Worley K."/>
            <person name="Petrosino J."/>
            <person name="Highlander S."/>
            <person name="Gibbs R."/>
        </authorList>
    </citation>
    <scope>NUCLEOTIDE SEQUENCE [LARGE SCALE GENOMIC DNA]</scope>
    <source>
        <strain evidence="1 2">ATCC 700779</strain>
    </source>
</reference>
<evidence type="ECO:0000313" key="2">
    <source>
        <dbReference type="Proteomes" id="UP000002815"/>
    </source>
</evidence>
<dbReference type="EMBL" id="AEVD01000004">
    <property type="protein sequence ID" value="EFX37211.1"/>
    <property type="molecule type" value="Genomic_DNA"/>
</dbReference>
<proteinExistence type="predicted"/>
<dbReference type="Proteomes" id="UP000002815">
    <property type="component" value="Unassembled WGS sequence"/>
</dbReference>
<dbReference type="AlphaFoldDB" id="E8JY29"/>
<comment type="caution">
    <text evidence="1">The sequence shown here is derived from an EMBL/GenBank/DDBJ whole genome shotgun (WGS) entry which is preliminary data.</text>
</comment>
<name>E8JY29_9STRE</name>
<dbReference type="HOGENOM" id="CLU_2636602_0_0_9"/>
<keyword evidence="2" id="KW-1185">Reference proteome</keyword>
<organism evidence="1 2">
    <name type="scientific">Streptococcus infantis ATCC 700779</name>
    <dbReference type="NCBI Taxonomy" id="889204"/>
    <lineage>
        <taxon>Bacteria</taxon>
        <taxon>Bacillati</taxon>
        <taxon>Bacillota</taxon>
        <taxon>Bacilli</taxon>
        <taxon>Lactobacillales</taxon>
        <taxon>Streptococcaceae</taxon>
        <taxon>Streptococcus</taxon>
    </lineage>
</organism>
<sequence>MFRNWKGGWDKSPSLSIVFGLSSKTQWLSGLYYADFISFYSPTQLCGGGTTKSNSNELPISVPLSFSLFLEPFCVTMLA</sequence>
<accession>E8JY29</accession>
<gene>
    <name evidence="1" type="ORF">HMPREF9423_0195</name>
</gene>
<protein>
    <submittedName>
        <fullName evidence="1">Uncharacterized protein</fullName>
    </submittedName>
</protein>
<evidence type="ECO:0000313" key="1">
    <source>
        <dbReference type="EMBL" id="EFX37211.1"/>
    </source>
</evidence>